<dbReference type="SUPFAM" id="SSF55816">
    <property type="entry name" value="5'-nucleotidase (syn. UDP-sugar hydrolase), C-terminal domain"/>
    <property type="match status" value="1"/>
</dbReference>
<name>A0ABQ5QS73_9ACTN</name>
<organism evidence="3 4">
    <name type="scientific">Phytohabitans aurantiacus</name>
    <dbReference type="NCBI Taxonomy" id="3016789"/>
    <lineage>
        <taxon>Bacteria</taxon>
        <taxon>Bacillati</taxon>
        <taxon>Actinomycetota</taxon>
        <taxon>Actinomycetes</taxon>
        <taxon>Micromonosporales</taxon>
        <taxon>Micromonosporaceae</taxon>
    </lineage>
</organism>
<protein>
    <submittedName>
        <fullName evidence="3">Multifunctional 2',3'-cyclic-nucleotide 2'-phosphodiesterase/5'-nucleotidase/3'-nucleotidase</fullName>
    </submittedName>
</protein>
<dbReference type="Gene3D" id="3.90.780.10">
    <property type="entry name" value="5'-Nucleotidase, C-terminal domain"/>
    <property type="match status" value="1"/>
</dbReference>
<evidence type="ECO:0000313" key="4">
    <source>
        <dbReference type="Proteomes" id="UP001144280"/>
    </source>
</evidence>
<dbReference type="SUPFAM" id="SSF56300">
    <property type="entry name" value="Metallo-dependent phosphatases"/>
    <property type="match status" value="1"/>
</dbReference>
<keyword evidence="1" id="KW-0547">Nucleotide-binding</keyword>
<keyword evidence="1" id="KW-0378">Hydrolase</keyword>
<dbReference type="InterPro" id="IPR006179">
    <property type="entry name" value="5_nucleotidase/apyrase"/>
</dbReference>
<dbReference type="PANTHER" id="PTHR11575">
    <property type="entry name" value="5'-NUCLEOTIDASE-RELATED"/>
    <property type="match status" value="1"/>
</dbReference>
<dbReference type="PRINTS" id="PR01607">
    <property type="entry name" value="APYRASEFAMLY"/>
</dbReference>
<proteinExistence type="inferred from homology"/>
<dbReference type="Pfam" id="PF02872">
    <property type="entry name" value="5_nucleotid_C"/>
    <property type="match status" value="1"/>
</dbReference>
<dbReference type="Gene3D" id="3.60.21.10">
    <property type="match status" value="1"/>
</dbReference>
<keyword evidence="4" id="KW-1185">Reference proteome</keyword>
<feature type="domain" description="5'-Nucleotidase C-terminal" evidence="2">
    <location>
        <begin position="353"/>
        <end position="522"/>
    </location>
</feature>
<evidence type="ECO:0000313" key="3">
    <source>
        <dbReference type="EMBL" id="GLH96426.1"/>
    </source>
</evidence>
<evidence type="ECO:0000259" key="2">
    <source>
        <dbReference type="Pfam" id="PF02872"/>
    </source>
</evidence>
<sequence length="559" mass="59132">MKYRKVRVVVAASVAALTPLALSPGAFAGSSTVDVQLLNINDFHSAMPASYVQTESGPVLAGGAEYLSAQMDRLQRENPKGTLRLGAGDLVSSSPVTSILFHDEPGIEALNMLKLDASSVGNHEFDEGLAELRRLENGGCHPIDGCQDGNGFAGASFEYLGANIVDTTTNKPAFKPYLIKEVKGVKVGIIGLTHARSLFEAPSPTAPLEGRDEAATANALVPELQAKGVRTIVVLIHQGGGQSGGGLSNECKNLVGGIVPIVQKLDPEIDAVFSAHTHNGYNCVVNGIPVTQATAYGREITKVDLTIDKATGNPTSVRARNVPVTHDVRPDRRIAELRERYERIGQPLLDRPVGMITGDLTATRNPAGESTIAHVLADARLAATSAPDRGGAQIGFQPPYGGGIGGDLIVSPTGNDVPGLVTHGEALRVQQFSNALVTMTLTGTQLERLIEQQWCGQDPRYPRVLGVSKGFTYTWDNARPACDKVDPASITLGGTVIDPQTNYRITVNSFIAAGGDGFSVLTEGTDRVEKTRDIDALESYLTAASPLAPPALNRIKRLN</sequence>
<dbReference type="InterPro" id="IPR008334">
    <property type="entry name" value="5'-Nucleotdase_C"/>
</dbReference>
<dbReference type="RefSeq" id="WP_281893638.1">
    <property type="nucleotide sequence ID" value="NZ_BSDI01000007.1"/>
</dbReference>
<reference evidence="3" key="1">
    <citation type="submission" date="2022-12" db="EMBL/GenBank/DDBJ databases">
        <title>New Phytohabitans aurantiacus sp. RD004123 nov., an actinomycete isolated from soil.</title>
        <authorList>
            <person name="Triningsih D.W."/>
            <person name="Harunari E."/>
            <person name="Igarashi Y."/>
        </authorList>
    </citation>
    <scope>NUCLEOTIDE SEQUENCE</scope>
    <source>
        <strain evidence="3">RD004123</strain>
    </source>
</reference>
<dbReference type="InterPro" id="IPR036907">
    <property type="entry name" value="5'-Nucleotdase_C_sf"/>
</dbReference>
<dbReference type="EMBL" id="BSDI01000007">
    <property type="protein sequence ID" value="GLH96426.1"/>
    <property type="molecule type" value="Genomic_DNA"/>
</dbReference>
<gene>
    <name evidence="3" type="ORF">Pa4123_17000</name>
</gene>
<dbReference type="InterPro" id="IPR029052">
    <property type="entry name" value="Metallo-depent_PP-like"/>
</dbReference>
<feature type="signal peptide" evidence="1">
    <location>
        <begin position="1"/>
        <end position="28"/>
    </location>
</feature>
<comment type="similarity">
    <text evidence="1">Belongs to the 5'-nucleotidase family.</text>
</comment>
<comment type="caution">
    <text evidence="3">The sequence shown here is derived from an EMBL/GenBank/DDBJ whole genome shotgun (WGS) entry which is preliminary data.</text>
</comment>
<evidence type="ECO:0000256" key="1">
    <source>
        <dbReference type="RuleBase" id="RU362119"/>
    </source>
</evidence>
<dbReference type="PANTHER" id="PTHR11575:SF24">
    <property type="entry name" value="5'-NUCLEOTIDASE"/>
    <property type="match status" value="1"/>
</dbReference>
<accession>A0ABQ5QS73</accession>
<keyword evidence="1" id="KW-0732">Signal</keyword>
<dbReference type="Proteomes" id="UP001144280">
    <property type="component" value="Unassembled WGS sequence"/>
</dbReference>
<feature type="chain" id="PRO_5045007267" evidence="1">
    <location>
        <begin position="29"/>
        <end position="559"/>
    </location>
</feature>